<evidence type="ECO:0000256" key="4">
    <source>
        <dbReference type="ARBA" id="ARBA00023136"/>
    </source>
</evidence>
<evidence type="ECO:0000313" key="8">
    <source>
        <dbReference type="Ensembl" id="ENSDCDP00010060708.1"/>
    </source>
</evidence>
<keyword evidence="2" id="KW-1003">Cell membrane</keyword>
<dbReference type="PANTHER" id="PTHR16840">
    <property type="entry name" value="GROWTH ARREST-SPECIFIC PROTEIN 1"/>
    <property type="match status" value="1"/>
</dbReference>
<dbReference type="Pfam" id="PF02351">
    <property type="entry name" value="GDNF"/>
    <property type="match status" value="1"/>
</dbReference>
<dbReference type="Ensembl" id="ENSDCDT00010071458.1">
    <property type="protein sequence ID" value="ENSDCDP00010060708.1"/>
    <property type="gene ID" value="ENSDCDG00010033673.1"/>
</dbReference>
<dbReference type="GO" id="GO:0051726">
    <property type="term" value="P:regulation of cell cycle"/>
    <property type="evidence" value="ECO:0007669"/>
    <property type="project" value="InterPro"/>
</dbReference>
<feature type="region of interest" description="Disordered" evidence="6">
    <location>
        <begin position="229"/>
        <end position="269"/>
    </location>
</feature>
<dbReference type="InterPro" id="IPR016017">
    <property type="entry name" value="GDNF/GAS1"/>
</dbReference>
<evidence type="ECO:0000313" key="9">
    <source>
        <dbReference type="Proteomes" id="UP000694580"/>
    </source>
</evidence>
<protein>
    <recommendedName>
        <fullName evidence="7">GDNF/GAS1 domain-containing protein</fullName>
    </recommendedName>
</protein>
<dbReference type="AlphaFoldDB" id="A0AAY4ETJ8"/>
<dbReference type="PANTHER" id="PTHR16840:SF7">
    <property type="entry name" value="GROWTH ARREST-SPECIFIC 1B"/>
    <property type="match status" value="1"/>
</dbReference>
<name>A0AAY4ETJ8_9TELE</name>
<sequence length="288" mass="30613">MGSRHSIRVAESARGLSPAAPPHVDINAATAMAALVSRRPLLIWYLTSWALLSGRLCGRLVCWQALLKCHGEPECHYAYTQYVHACAPVLAGGGGRCPSHCISSIVQLNLTAGGPALEDCDCAEDPLCRGAKSAIEPCMPRTRRTGCTEARRRCDEDAPCRGAVRDYLFHCRKLFGGERCSEPCRRVIAAMRAIPAARLLDTCVCDGAERPICEYIRASMESFCFGPGDRERGSGAPDSEEDADEDYGPEEDAVPERAAGPRGGGGGGGGSVAVSVALACCSWALLAR</sequence>
<evidence type="ECO:0000256" key="6">
    <source>
        <dbReference type="SAM" id="MobiDB-lite"/>
    </source>
</evidence>
<feature type="domain" description="GDNF/GAS1" evidence="7">
    <location>
        <begin position="62"/>
        <end position="138"/>
    </location>
</feature>
<evidence type="ECO:0000256" key="3">
    <source>
        <dbReference type="ARBA" id="ARBA00022729"/>
    </source>
</evidence>
<organism evidence="8 9">
    <name type="scientific">Denticeps clupeoides</name>
    <name type="common">denticle herring</name>
    <dbReference type="NCBI Taxonomy" id="299321"/>
    <lineage>
        <taxon>Eukaryota</taxon>
        <taxon>Metazoa</taxon>
        <taxon>Chordata</taxon>
        <taxon>Craniata</taxon>
        <taxon>Vertebrata</taxon>
        <taxon>Euteleostomi</taxon>
        <taxon>Actinopterygii</taxon>
        <taxon>Neopterygii</taxon>
        <taxon>Teleostei</taxon>
        <taxon>Clupei</taxon>
        <taxon>Clupeiformes</taxon>
        <taxon>Denticipitoidei</taxon>
        <taxon>Denticipitidae</taxon>
        <taxon>Denticeps</taxon>
    </lineage>
</organism>
<dbReference type="Proteomes" id="UP000694580">
    <property type="component" value="Chromosome 3"/>
</dbReference>
<feature type="domain" description="GDNF/GAS1" evidence="7">
    <location>
        <begin position="147"/>
        <end position="224"/>
    </location>
</feature>
<evidence type="ECO:0000256" key="2">
    <source>
        <dbReference type="ARBA" id="ARBA00022475"/>
    </source>
</evidence>
<reference evidence="8" key="2">
    <citation type="submission" date="2025-08" db="UniProtKB">
        <authorList>
            <consortium name="Ensembl"/>
        </authorList>
    </citation>
    <scope>IDENTIFICATION</scope>
</reference>
<comment type="subcellular location">
    <subcellularLocation>
        <location evidence="1">Cell membrane</location>
    </subcellularLocation>
</comment>
<proteinExistence type="predicted"/>
<feature type="compositionally biased region" description="Acidic residues" evidence="6">
    <location>
        <begin position="238"/>
        <end position="253"/>
    </location>
</feature>
<dbReference type="GO" id="GO:0005886">
    <property type="term" value="C:plasma membrane"/>
    <property type="evidence" value="ECO:0007669"/>
    <property type="project" value="UniProtKB-SubCell"/>
</dbReference>
<keyword evidence="9" id="KW-1185">Reference proteome</keyword>
<dbReference type="GeneTree" id="ENSGT00390000001195"/>
<accession>A0AAY4ETJ8</accession>
<dbReference type="InterPro" id="IPR039596">
    <property type="entry name" value="GAS1"/>
</dbReference>
<evidence type="ECO:0000259" key="7">
    <source>
        <dbReference type="SMART" id="SM00907"/>
    </source>
</evidence>
<evidence type="ECO:0000256" key="1">
    <source>
        <dbReference type="ARBA" id="ARBA00004236"/>
    </source>
</evidence>
<keyword evidence="5" id="KW-0325">Glycoprotein</keyword>
<dbReference type="SMART" id="SM00907">
    <property type="entry name" value="GDNF"/>
    <property type="match status" value="2"/>
</dbReference>
<evidence type="ECO:0000256" key="5">
    <source>
        <dbReference type="ARBA" id="ARBA00023180"/>
    </source>
</evidence>
<keyword evidence="4" id="KW-0472">Membrane</keyword>
<reference evidence="8 9" key="1">
    <citation type="submission" date="2020-06" db="EMBL/GenBank/DDBJ databases">
        <authorList>
            <consortium name="Wellcome Sanger Institute Data Sharing"/>
        </authorList>
    </citation>
    <scope>NUCLEOTIDE SEQUENCE [LARGE SCALE GENOMIC DNA]</scope>
</reference>
<keyword evidence="3" id="KW-0732">Signal</keyword>
<reference evidence="8" key="3">
    <citation type="submission" date="2025-09" db="UniProtKB">
        <authorList>
            <consortium name="Ensembl"/>
        </authorList>
    </citation>
    <scope>IDENTIFICATION</scope>
</reference>